<name>A0ACD5Y323_AVESA</name>
<proteinExistence type="predicted"/>
<sequence>MRTFSFLLIVVAAIIYIIGVPATSCGEPFGHQVWQIAAENGWEPIKNINEKHIQELGGWAVLEHGRYVNCRLWFHEVVSGKQQLMSGMNYELIIDASDDAGKHGNYKAEVYEQERTNTRKLLSFSKAN</sequence>
<evidence type="ECO:0000313" key="2">
    <source>
        <dbReference type="Proteomes" id="UP001732700"/>
    </source>
</evidence>
<dbReference type="EnsemblPlants" id="AVESA.00010b.r2.5DG0933750.1">
    <property type="protein sequence ID" value="AVESA.00010b.r2.5DG0933750.1.CDS.1"/>
    <property type="gene ID" value="AVESA.00010b.r2.5DG0933750"/>
</dbReference>
<reference evidence="1" key="1">
    <citation type="submission" date="2021-05" db="EMBL/GenBank/DDBJ databases">
        <authorList>
            <person name="Scholz U."/>
            <person name="Mascher M."/>
            <person name="Fiebig A."/>
        </authorList>
    </citation>
    <scope>NUCLEOTIDE SEQUENCE [LARGE SCALE GENOMIC DNA]</scope>
</reference>
<organism evidence="1 2">
    <name type="scientific">Avena sativa</name>
    <name type="common">Oat</name>
    <dbReference type="NCBI Taxonomy" id="4498"/>
    <lineage>
        <taxon>Eukaryota</taxon>
        <taxon>Viridiplantae</taxon>
        <taxon>Streptophyta</taxon>
        <taxon>Embryophyta</taxon>
        <taxon>Tracheophyta</taxon>
        <taxon>Spermatophyta</taxon>
        <taxon>Magnoliopsida</taxon>
        <taxon>Liliopsida</taxon>
        <taxon>Poales</taxon>
        <taxon>Poaceae</taxon>
        <taxon>BOP clade</taxon>
        <taxon>Pooideae</taxon>
        <taxon>Poodae</taxon>
        <taxon>Poeae</taxon>
        <taxon>Poeae Chloroplast Group 1 (Aveneae type)</taxon>
        <taxon>Aveninae</taxon>
        <taxon>Avena</taxon>
    </lineage>
</organism>
<reference evidence="1" key="2">
    <citation type="submission" date="2025-09" db="UniProtKB">
        <authorList>
            <consortium name="EnsemblPlants"/>
        </authorList>
    </citation>
    <scope>IDENTIFICATION</scope>
</reference>
<accession>A0ACD5Y323</accession>
<evidence type="ECO:0000313" key="1">
    <source>
        <dbReference type="EnsemblPlants" id="AVESA.00010b.r2.5DG0933750.1.CDS.1"/>
    </source>
</evidence>
<protein>
    <submittedName>
        <fullName evidence="1">Uncharacterized protein</fullName>
    </submittedName>
</protein>
<dbReference type="Proteomes" id="UP001732700">
    <property type="component" value="Chromosome 5D"/>
</dbReference>
<keyword evidence="2" id="KW-1185">Reference proteome</keyword>